<gene>
    <name evidence="3" type="ORF">PA905_00220</name>
</gene>
<dbReference type="AlphaFoldDB" id="A0A4P5Z8H1"/>
<keyword evidence="2" id="KW-0732">Signal</keyword>
<evidence type="ECO:0008006" key="5">
    <source>
        <dbReference type="Google" id="ProtNLM"/>
    </source>
</evidence>
<dbReference type="CDD" id="cd09916">
    <property type="entry name" value="CpxP_like"/>
    <property type="match status" value="1"/>
</dbReference>
<proteinExistence type="predicted"/>
<feature type="coiled-coil region" evidence="1">
    <location>
        <begin position="62"/>
        <end position="96"/>
    </location>
</feature>
<dbReference type="RefSeq" id="WP_026788121.1">
    <property type="nucleotide sequence ID" value="NZ_BJCD01000027.1"/>
</dbReference>
<feature type="signal peptide" evidence="2">
    <location>
        <begin position="1"/>
        <end position="31"/>
    </location>
</feature>
<comment type="caution">
    <text evidence="3">The sequence shown here is derived from an EMBL/GenBank/DDBJ whole genome shotgun (WGS) entry which is preliminary data.</text>
</comment>
<keyword evidence="1" id="KW-0175">Coiled coil</keyword>
<sequence length="155" mass="18135">MWLRNQTSRAVVAIFGLSMVAMFASSTPVMAESIAQGEPNQPQMNGRSDRMFSSLNLTPEQQQKIQAIRQEYQGQIRQQQQQMRQLQQELNELMAKNAPESELRLKHNQFMALKQQMGDIQFNIMLKTREILTAEQRTQLANLMQERRQSPRRDR</sequence>
<dbReference type="InterPro" id="IPR012899">
    <property type="entry name" value="LTXXQ"/>
</dbReference>
<feature type="chain" id="PRO_5020762322" description="Spy protein" evidence="2">
    <location>
        <begin position="32"/>
        <end position="155"/>
    </location>
</feature>
<accession>A0A4P5Z8H1</accession>
<evidence type="ECO:0000313" key="4">
    <source>
        <dbReference type="Proteomes" id="UP000299794"/>
    </source>
</evidence>
<protein>
    <recommendedName>
        <fullName evidence="5">Spy protein</fullName>
    </recommendedName>
</protein>
<dbReference type="Pfam" id="PF07813">
    <property type="entry name" value="LTXXQ"/>
    <property type="match status" value="1"/>
</dbReference>
<evidence type="ECO:0000256" key="2">
    <source>
        <dbReference type="SAM" id="SignalP"/>
    </source>
</evidence>
<dbReference type="EMBL" id="BJCD01000027">
    <property type="protein sequence ID" value="GDZ92328.1"/>
    <property type="molecule type" value="Genomic_DNA"/>
</dbReference>
<dbReference type="GO" id="GO:0042597">
    <property type="term" value="C:periplasmic space"/>
    <property type="evidence" value="ECO:0007669"/>
    <property type="project" value="InterPro"/>
</dbReference>
<organism evidence="3 4">
    <name type="scientific">Planktothrix agardhii CCAP 1459/11A</name>
    <dbReference type="NCBI Taxonomy" id="282420"/>
    <lineage>
        <taxon>Bacteria</taxon>
        <taxon>Bacillati</taxon>
        <taxon>Cyanobacteriota</taxon>
        <taxon>Cyanophyceae</taxon>
        <taxon>Oscillatoriophycideae</taxon>
        <taxon>Oscillatoriales</taxon>
        <taxon>Microcoleaceae</taxon>
        <taxon>Planktothrix</taxon>
    </lineage>
</organism>
<evidence type="ECO:0000313" key="3">
    <source>
        <dbReference type="EMBL" id="GDZ92328.1"/>
    </source>
</evidence>
<reference evidence="4" key="1">
    <citation type="submission" date="2019-02" db="EMBL/GenBank/DDBJ databases">
        <title>Draft genome sequence of Planktothrix agardhii NIES-905.</title>
        <authorList>
            <person name="Yamaguchi H."/>
            <person name="Suzuki S."/>
            <person name="Kawachi M."/>
        </authorList>
    </citation>
    <scope>NUCLEOTIDE SEQUENCE [LARGE SCALE GENOMIC DNA]</scope>
    <source>
        <strain evidence="4">CCAP 1459/11A</strain>
    </source>
</reference>
<evidence type="ECO:0000256" key="1">
    <source>
        <dbReference type="SAM" id="Coils"/>
    </source>
</evidence>
<dbReference type="Proteomes" id="UP000299794">
    <property type="component" value="Unassembled WGS sequence"/>
</dbReference>
<dbReference type="Gene3D" id="1.20.120.1490">
    <property type="match status" value="1"/>
</dbReference>
<name>A0A4P5Z8H1_PLAAG</name>